<accession>A0A9W6RUD2</accession>
<gene>
    <name evidence="1" type="ORF">Airi01_101550</name>
</gene>
<organism evidence="1 2">
    <name type="scientific">Actinoallomurus iriomotensis</name>
    <dbReference type="NCBI Taxonomy" id="478107"/>
    <lineage>
        <taxon>Bacteria</taxon>
        <taxon>Bacillati</taxon>
        <taxon>Actinomycetota</taxon>
        <taxon>Actinomycetes</taxon>
        <taxon>Streptosporangiales</taxon>
        <taxon>Thermomonosporaceae</taxon>
        <taxon>Actinoallomurus</taxon>
    </lineage>
</organism>
<evidence type="ECO:0000313" key="2">
    <source>
        <dbReference type="Proteomes" id="UP001165135"/>
    </source>
</evidence>
<reference evidence="1" key="1">
    <citation type="submission" date="2023-03" db="EMBL/GenBank/DDBJ databases">
        <title>Actinoallomurus iriomotensis NBRC 103681.</title>
        <authorList>
            <person name="Ichikawa N."/>
            <person name="Sato H."/>
            <person name="Tonouchi N."/>
        </authorList>
    </citation>
    <scope>NUCLEOTIDE SEQUENCE</scope>
    <source>
        <strain evidence="1">NBRC 103681</strain>
    </source>
</reference>
<dbReference type="AlphaFoldDB" id="A0A9W6RUD2"/>
<name>A0A9W6RUD2_9ACTN</name>
<dbReference type="Proteomes" id="UP001165135">
    <property type="component" value="Unassembled WGS sequence"/>
</dbReference>
<proteinExistence type="predicted"/>
<comment type="caution">
    <text evidence="1">The sequence shown here is derived from an EMBL/GenBank/DDBJ whole genome shotgun (WGS) entry which is preliminary data.</text>
</comment>
<dbReference type="EMBL" id="BSTJ01000023">
    <property type="protein sequence ID" value="GLY81888.1"/>
    <property type="molecule type" value="Genomic_DNA"/>
</dbReference>
<protein>
    <submittedName>
        <fullName evidence="1">Uncharacterized protein</fullName>
    </submittedName>
</protein>
<sequence>MEGTHRVEPTRHHSDTDLLRRIAELERSNAEKDAELATARSLLAATWPGNEVPDVPIPAELSHALRGPRQAVRLDVDGTTVIAGVRGRSTSDAAREHAIWGAVLRFARGGTRGGKG</sequence>
<evidence type="ECO:0000313" key="1">
    <source>
        <dbReference type="EMBL" id="GLY81888.1"/>
    </source>
</evidence>